<keyword evidence="6" id="KW-1185">Reference proteome</keyword>
<feature type="region of interest" description="Disordered" evidence="3">
    <location>
        <begin position="83"/>
        <end position="106"/>
    </location>
</feature>
<protein>
    <recommendedName>
        <fullName evidence="1">D-inositol 3-phosphate glycosyltransferase</fullName>
    </recommendedName>
</protein>
<evidence type="ECO:0000256" key="2">
    <source>
        <dbReference type="ARBA" id="ARBA00022679"/>
    </source>
</evidence>
<dbReference type="PANTHER" id="PTHR12526:SF627">
    <property type="entry name" value="D-RHAMNOSYLTRANSFERASE WBPZ"/>
    <property type="match status" value="1"/>
</dbReference>
<evidence type="ECO:0000313" key="5">
    <source>
        <dbReference type="EMBL" id="AYG83775.1"/>
    </source>
</evidence>
<evidence type="ECO:0000256" key="3">
    <source>
        <dbReference type="SAM" id="MobiDB-lite"/>
    </source>
</evidence>
<name>A0A387HIU5_9ACTN</name>
<keyword evidence="5" id="KW-0328">Glycosyltransferase</keyword>
<organism evidence="5 6">
    <name type="scientific">Streptomyces hundungensis</name>
    <dbReference type="NCBI Taxonomy" id="1077946"/>
    <lineage>
        <taxon>Bacteria</taxon>
        <taxon>Bacillati</taxon>
        <taxon>Actinomycetota</taxon>
        <taxon>Actinomycetes</taxon>
        <taxon>Kitasatosporales</taxon>
        <taxon>Streptomycetaceae</taxon>
        <taxon>Streptomyces</taxon>
    </lineage>
</organism>
<dbReference type="EMBL" id="CP032698">
    <property type="protein sequence ID" value="AYG83775.1"/>
    <property type="molecule type" value="Genomic_DNA"/>
</dbReference>
<keyword evidence="2 5" id="KW-0808">Transferase</keyword>
<accession>A0A387HIU5</accession>
<dbReference type="CDD" id="cd03820">
    <property type="entry name" value="GT4_AmsD-like"/>
    <property type="match status" value="1"/>
</dbReference>
<dbReference type="Proteomes" id="UP000271554">
    <property type="component" value="Chromosome"/>
</dbReference>
<evidence type="ECO:0000256" key="1">
    <source>
        <dbReference type="ARBA" id="ARBA00021292"/>
    </source>
</evidence>
<gene>
    <name evidence="5" type="primary">tagE_2</name>
    <name evidence="5" type="ORF">DWB77_05976</name>
</gene>
<dbReference type="SUPFAM" id="SSF53756">
    <property type="entry name" value="UDP-Glycosyltransferase/glycogen phosphorylase"/>
    <property type="match status" value="1"/>
</dbReference>
<dbReference type="AlphaFoldDB" id="A0A387HIU5"/>
<dbReference type="Gene3D" id="3.40.50.2000">
    <property type="entry name" value="Glycogen Phosphorylase B"/>
    <property type="match status" value="2"/>
</dbReference>
<feature type="domain" description="Glycosyl transferase family 1" evidence="4">
    <location>
        <begin position="213"/>
        <end position="375"/>
    </location>
</feature>
<dbReference type="PANTHER" id="PTHR12526">
    <property type="entry name" value="GLYCOSYLTRANSFERASE"/>
    <property type="match status" value="1"/>
</dbReference>
<dbReference type="InterPro" id="IPR001296">
    <property type="entry name" value="Glyco_trans_1"/>
</dbReference>
<sequence length="443" mass="48339">MIKWMIDRSNDRGDAWRMHLSFLLHNAYSLGGTIRSTFNLAGELAKRHDVEIVSVFRHHDEPTLAAPEGVRLRHLVDLRKHSPAYDGDHAQHARPAKVFPRGDGRHSQYSRLTDARIGAHLETTGADVVIGTRPGLNAHIARGTRPGVVRVGQEHLTLTGHSYRLRSEITHCYPLLDAITTVTRADAEAYRALRLPGVRVDAVPNAVPAPRVEPASGESKLVVAAGRLTPVKRYDLLVRAFAQVVAVRPDWRLRIHGSGDAFGNERDALRNLIDDLGLYNHVFLMGLAGDLESEWVKGSLAAVTSSHESFGMTIVEAMRCGLPVVSTDCPQGPREIIEDTVDGRLVETGNADAIAAGLLELIQDDALRHRMAKAALANSERFDPARIAERHEAIFDELCARGGGSRSAGALRGSVHRARSTALDGAYALRHKAASVLRKGQTP</sequence>
<evidence type="ECO:0000259" key="4">
    <source>
        <dbReference type="Pfam" id="PF00534"/>
    </source>
</evidence>
<dbReference type="KEGG" id="shun:DWB77_05976"/>
<proteinExistence type="predicted"/>
<evidence type="ECO:0000313" key="6">
    <source>
        <dbReference type="Proteomes" id="UP000271554"/>
    </source>
</evidence>
<reference evidence="5 6" key="1">
    <citation type="submission" date="2018-10" db="EMBL/GenBank/DDBJ databases">
        <title>Relationship between Morphology and Antimicrobial Activity in Streptomyces.</title>
        <authorList>
            <person name="Kang H.J."/>
            <person name="Kim S.B."/>
        </authorList>
    </citation>
    <scope>NUCLEOTIDE SEQUENCE [LARGE SCALE GENOMIC DNA]</scope>
    <source>
        <strain evidence="5 6">BH38</strain>
    </source>
</reference>
<dbReference type="GO" id="GO:0016757">
    <property type="term" value="F:glycosyltransferase activity"/>
    <property type="evidence" value="ECO:0007669"/>
    <property type="project" value="UniProtKB-KW"/>
</dbReference>
<dbReference type="Pfam" id="PF00534">
    <property type="entry name" value="Glycos_transf_1"/>
    <property type="match status" value="1"/>
</dbReference>